<gene>
    <name evidence="3" type="ORF">APZ19_05175</name>
    <name evidence="2" type="ORF">D0812_05265</name>
</gene>
<name>A0AAP9GAD8_9VIBR</name>
<proteinExistence type="predicted"/>
<evidence type="ECO:0000313" key="3">
    <source>
        <dbReference type="EMBL" id="QGH46531.1"/>
    </source>
</evidence>
<reference evidence="3" key="3">
    <citation type="submission" date="2019-11" db="EMBL/GenBank/DDBJ databases">
        <title>Complete genome sequence of Vibrio owensii SH-14 isolated from shrimp with acute hepatopancreatic necrosis diease.</title>
        <authorList>
            <person name="Liang X."/>
            <person name="Wang Y."/>
        </authorList>
    </citation>
    <scope>NUCLEOTIDE SEQUENCE</scope>
    <source>
        <strain evidence="3">SH14</strain>
    </source>
</reference>
<keyword evidence="1" id="KW-1133">Transmembrane helix</keyword>
<dbReference type="Proteomes" id="UP000390336">
    <property type="component" value="Chromosome 1"/>
</dbReference>
<keyword evidence="1" id="KW-0472">Membrane</keyword>
<dbReference type="RefSeq" id="WP_054824038.1">
    <property type="nucleotide sequence ID" value="NZ_CP033137.1"/>
</dbReference>
<dbReference type="InterPro" id="IPR031709">
    <property type="entry name" value="PutAbiC"/>
</dbReference>
<reference evidence="2 4" key="2">
    <citation type="submission" date="2018-10" db="EMBL/GenBank/DDBJ databases">
        <title>Whole Genome of Vibrio owensii strain 170502, isolated from Acute Hepatopancreatic Necrosis Disease (AHPND) shrimp.</title>
        <authorList>
            <person name="Yan M."/>
            <person name="Wang X."/>
            <person name="Wang Y."/>
        </authorList>
    </citation>
    <scope>NUCLEOTIDE SEQUENCE [LARGE SCALE GENOMIC DNA]</scope>
    <source>
        <strain evidence="2 4">1700302</strain>
    </source>
</reference>
<dbReference type="AlphaFoldDB" id="A0AAP9GAD8"/>
<evidence type="ECO:0008006" key="6">
    <source>
        <dbReference type="Google" id="ProtNLM"/>
    </source>
</evidence>
<dbReference type="EMBL" id="CP045859">
    <property type="protein sequence ID" value="QGH46531.1"/>
    <property type="molecule type" value="Genomic_DNA"/>
</dbReference>
<feature type="transmembrane region" description="Helical" evidence="1">
    <location>
        <begin position="78"/>
        <end position="99"/>
    </location>
</feature>
<evidence type="ECO:0000256" key="1">
    <source>
        <dbReference type="SAM" id="Phobius"/>
    </source>
</evidence>
<keyword evidence="4" id="KW-1185">Reference proteome</keyword>
<organism evidence="3 5">
    <name type="scientific">Vibrio owensii</name>
    <dbReference type="NCBI Taxonomy" id="696485"/>
    <lineage>
        <taxon>Bacteria</taxon>
        <taxon>Pseudomonadati</taxon>
        <taxon>Pseudomonadota</taxon>
        <taxon>Gammaproteobacteria</taxon>
        <taxon>Vibrionales</taxon>
        <taxon>Vibrionaceae</taxon>
        <taxon>Vibrio</taxon>
    </lineage>
</organism>
<sequence length="469" mass="54085">MGLNRSCNIQVEPCEAGYEAKISFDAFSTIEEEYSRIITRATIDELELAIEDLKKSFPDHYMTVNQVSNFPMKSSSSIHLMLALLGVTILLFIAAFGYITFIDHSQAGDNDPWNKVAAFFNNVGAPIVALMSYLALLYTLHQQNKSHALSLEELALTRKELAASTLAQATQASTLQLQLEEAKATAKRERFDSTFYSLLEQHNSALDLLSTEDLRQGGRSLKEEFKTLHDNTIYCRYFRLLYQVLKFIAVEHSYEESLNLSIFEANVKNEEKFYSNIVRSMLPDHVLYWLAVNCYCPSGESDPYIFYKKLIIRYQFLEHLTLADGDFNQIYSRLLYGKNCLVLMAYQEGDFGENLHLQRIQESLLQLENTLKPSFRPRKILTDCGQEWIDIPNQNLITFRIIENMQEKHDDQILRLWENNLNNLVRDSEYANDVYMQKVVNTLSIADSIEIEEVKNGKAVINEKFERLS</sequence>
<reference evidence="3 5" key="1">
    <citation type="journal article" date="2015" name="Genome Announc.">
        <title>Draft Genome Sequence of Vibrio owensii Strain SH-14, Which Causes Shrimp Acute Hepatopancreatic Necrosis Disease.</title>
        <authorList>
            <person name="Liu L."/>
            <person name="Xiao J."/>
            <person name="Xia X."/>
            <person name="Pan Y."/>
            <person name="Yan S."/>
            <person name="Wang Y."/>
        </authorList>
    </citation>
    <scope>NUCLEOTIDE SEQUENCE [LARGE SCALE GENOMIC DNA]</scope>
    <source>
        <strain evidence="3 5">SH14</strain>
    </source>
</reference>
<accession>A0AAP9GAD8</accession>
<evidence type="ECO:0000313" key="4">
    <source>
        <dbReference type="Proteomes" id="UP000272136"/>
    </source>
</evidence>
<dbReference type="Proteomes" id="UP000272136">
    <property type="component" value="Chromosome 1"/>
</dbReference>
<dbReference type="Pfam" id="PF16872">
    <property type="entry name" value="putAbiC"/>
    <property type="match status" value="1"/>
</dbReference>
<feature type="transmembrane region" description="Helical" evidence="1">
    <location>
        <begin position="119"/>
        <end position="140"/>
    </location>
</feature>
<keyword evidence="1" id="KW-0812">Transmembrane</keyword>
<dbReference type="EMBL" id="CP033137">
    <property type="protein sequence ID" value="AYO13856.1"/>
    <property type="molecule type" value="Genomic_DNA"/>
</dbReference>
<protein>
    <recommendedName>
        <fullName evidence="6">Phage abortive infection protein</fullName>
    </recommendedName>
</protein>
<evidence type="ECO:0000313" key="5">
    <source>
        <dbReference type="Proteomes" id="UP000390336"/>
    </source>
</evidence>
<evidence type="ECO:0000313" key="2">
    <source>
        <dbReference type="EMBL" id="AYO13856.1"/>
    </source>
</evidence>